<evidence type="ECO:0000256" key="6">
    <source>
        <dbReference type="ARBA" id="ARBA00023170"/>
    </source>
</evidence>
<reference evidence="12" key="1">
    <citation type="submission" date="2025-08" db="UniProtKB">
        <authorList>
            <consortium name="RefSeq"/>
        </authorList>
    </citation>
    <scope>IDENTIFICATION</scope>
</reference>
<proteinExistence type="inferred from homology"/>
<dbReference type="PROSITE" id="PS50262">
    <property type="entry name" value="G_PROTEIN_RECEP_F1_2"/>
    <property type="match status" value="1"/>
</dbReference>
<feature type="transmembrane region" description="Helical" evidence="9">
    <location>
        <begin position="307"/>
        <end position="328"/>
    </location>
</feature>
<evidence type="ECO:0000259" key="10">
    <source>
        <dbReference type="PROSITE" id="PS50262"/>
    </source>
</evidence>
<keyword evidence="2 8" id="KW-0812">Transmembrane</keyword>
<dbReference type="InterPro" id="IPR026234">
    <property type="entry name" value="MRGPCRFAMILY"/>
</dbReference>
<evidence type="ECO:0000256" key="1">
    <source>
        <dbReference type="ARBA" id="ARBA00004141"/>
    </source>
</evidence>
<organism evidence="11 12">
    <name type="scientific">Pogona vitticeps</name>
    <name type="common">central bearded dragon</name>
    <dbReference type="NCBI Taxonomy" id="103695"/>
    <lineage>
        <taxon>Eukaryota</taxon>
        <taxon>Metazoa</taxon>
        <taxon>Chordata</taxon>
        <taxon>Craniata</taxon>
        <taxon>Vertebrata</taxon>
        <taxon>Euteleostomi</taxon>
        <taxon>Lepidosauria</taxon>
        <taxon>Squamata</taxon>
        <taxon>Bifurcata</taxon>
        <taxon>Unidentata</taxon>
        <taxon>Episquamata</taxon>
        <taxon>Toxicofera</taxon>
        <taxon>Iguania</taxon>
        <taxon>Acrodonta</taxon>
        <taxon>Agamidae</taxon>
        <taxon>Amphibolurinae</taxon>
        <taxon>Pogona</taxon>
    </lineage>
</organism>
<feature type="transmembrane region" description="Helical" evidence="9">
    <location>
        <begin position="154"/>
        <end position="178"/>
    </location>
</feature>
<evidence type="ECO:0000256" key="9">
    <source>
        <dbReference type="SAM" id="Phobius"/>
    </source>
</evidence>
<dbReference type="SUPFAM" id="SSF81321">
    <property type="entry name" value="Family A G protein-coupled receptor-like"/>
    <property type="match status" value="1"/>
</dbReference>
<keyword evidence="4 8" id="KW-0297">G-protein coupled receptor</keyword>
<evidence type="ECO:0000313" key="11">
    <source>
        <dbReference type="Proteomes" id="UP001652642"/>
    </source>
</evidence>
<feature type="transmembrane region" description="Helical" evidence="9">
    <location>
        <begin position="231"/>
        <end position="254"/>
    </location>
</feature>
<accession>A0ABM5GCU7</accession>
<keyword evidence="6 8" id="KW-0675">Receptor</keyword>
<name>A0ABM5GCU7_9SAUR</name>
<dbReference type="PANTHER" id="PTHR11334:SF68">
    <property type="entry name" value="G-PROTEIN COUPLED RECEPTORS FAMILY 1 PROFILE DOMAIN-CONTAINING PROTEIN-RELATED"/>
    <property type="match status" value="1"/>
</dbReference>
<feature type="transmembrane region" description="Helical" evidence="9">
    <location>
        <begin position="260"/>
        <end position="286"/>
    </location>
</feature>
<dbReference type="Proteomes" id="UP001652642">
    <property type="component" value="Chromosome 4"/>
</dbReference>
<evidence type="ECO:0000256" key="2">
    <source>
        <dbReference type="ARBA" id="ARBA00022692"/>
    </source>
</evidence>
<dbReference type="PANTHER" id="PTHR11334">
    <property type="entry name" value="MAS-RELATED G-PROTEIN COUPLED RECEPTOR"/>
    <property type="match status" value="1"/>
</dbReference>
<feature type="domain" description="G-protein coupled receptors family 1 profile" evidence="10">
    <location>
        <begin position="133"/>
        <end position="353"/>
    </location>
</feature>
<comment type="similarity">
    <text evidence="8">Belongs to the G-protein coupled receptor 1 family.</text>
</comment>
<feature type="transmembrane region" description="Helical" evidence="9">
    <location>
        <begin position="122"/>
        <end position="142"/>
    </location>
</feature>
<dbReference type="PROSITE" id="PS00237">
    <property type="entry name" value="G_PROTEIN_RECEP_F1_1"/>
    <property type="match status" value="1"/>
</dbReference>
<evidence type="ECO:0000256" key="8">
    <source>
        <dbReference type="RuleBase" id="RU000688"/>
    </source>
</evidence>
<feature type="transmembrane region" description="Helical" evidence="9">
    <location>
        <begin position="334"/>
        <end position="356"/>
    </location>
</feature>
<gene>
    <name evidence="12" type="primary">LOC110084858</name>
</gene>
<evidence type="ECO:0000256" key="5">
    <source>
        <dbReference type="ARBA" id="ARBA00023136"/>
    </source>
</evidence>
<keyword evidence="5 9" id="KW-0472">Membrane</keyword>
<evidence type="ECO:0000256" key="4">
    <source>
        <dbReference type="ARBA" id="ARBA00023040"/>
    </source>
</evidence>
<protein>
    <submittedName>
        <fullName evidence="12">Mas-related G-protein coupled receptor member B4-like isoform X1</fullName>
    </submittedName>
</protein>
<dbReference type="PRINTS" id="PR00237">
    <property type="entry name" value="GPCRRHODOPSN"/>
</dbReference>
<comment type="subcellular location">
    <subcellularLocation>
        <location evidence="1">Membrane</location>
        <topology evidence="1">Multi-pass membrane protein</topology>
    </subcellularLocation>
</comment>
<keyword evidence="11" id="KW-1185">Reference proteome</keyword>
<evidence type="ECO:0000256" key="7">
    <source>
        <dbReference type="ARBA" id="ARBA00023224"/>
    </source>
</evidence>
<sequence>MNGIWWWRRRKRQDRNVMKAQPISSVCRREREMMISAYSETTFCLSFCNSRTEAIHLEGDSSVMGTKQQLQNTNIFIKCMIERSHLSLMENRKQNARELWNVTFYDDVPAYLSFHEPVLQSLIIFICTAGLVEAGFFIWSLGFCLKKVNMVTTYFLNLAVAEFGLFAFLLVLAALSIAECAPKLKMPVVYLLFFAYTAAVYFLTVISVERCLGVLFPIWNRTKRPTRTSSILSFLVWSTAGFLSGITMCFHYVWSYHHSVTMIRIICSGNVLILTPLVVVSSLISFIDNFSRKPLPKMLRTNQSLRLIFFIFFAMPLSFFYFMDWLGYTFPAMFMWISFLLTCINSTMNPLIHYVLGGQWKRWKSGRT</sequence>
<dbReference type="InterPro" id="IPR000276">
    <property type="entry name" value="GPCR_Rhodpsn"/>
</dbReference>
<evidence type="ECO:0000313" key="12">
    <source>
        <dbReference type="RefSeq" id="XP_072855478.1"/>
    </source>
</evidence>
<dbReference type="InterPro" id="IPR017452">
    <property type="entry name" value="GPCR_Rhodpsn_7TM"/>
</dbReference>
<evidence type="ECO:0000256" key="3">
    <source>
        <dbReference type="ARBA" id="ARBA00022989"/>
    </source>
</evidence>
<keyword evidence="3 9" id="KW-1133">Transmembrane helix</keyword>
<feature type="transmembrane region" description="Helical" evidence="9">
    <location>
        <begin position="190"/>
        <end position="219"/>
    </location>
</feature>
<keyword evidence="7 8" id="KW-0807">Transducer</keyword>
<dbReference type="GeneID" id="110084858"/>
<dbReference type="RefSeq" id="XP_072855478.1">
    <property type="nucleotide sequence ID" value="XM_072999377.1"/>
</dbReference>
<dbReference type="Gene3D" id="1.20.1070.10">
    <property type="entry name" value="Rhodopsin 7-helix transmembrane proteins"/>
    <property type="match status" value="1"/>
</dbReference>